<reference evidence="1 2" key="1">
    <citation type="submission" date="2015-09" db="EMBL/GenBank/DDBJ databases">
        <authorList>
            <consortium name="Pathogen Informatics"/>
        </authorList>
    </citation>
    <scope>NUCLEOTIDE SEQUENCE [LARGE SCALE GENOMIC DNA]</scope>
    <source>
        <strain evidence="1 2">2789STDY5834835</strain>
    </source>
</reference>
<dbReference type="Proteomes" id="UP000095679">
    <property type="component" value="Unassembled WGS sequence"/>
</dbReference>
<evidence type="ECO:0008006" key="3">
    <source>
        <dbReference type="Google" id="ProtNLM"/>
    </source>
</evidence>
<gene>
    <name evidence="1" type="ORF">ERS852450_02452</name>
</gene>
<dbReference type="EMBL" id="CYZL01000025">
    <property type="protein sequence ID" value="CUO80317.1"/>
    <property type="molecule type" value="Genomic_DNA"/>
</dbReference>
<evidence type="ECO:0000313" key="2">
    <source>
        <dbReference type="Proteomes" id="UP000095679"/>
    </source>
</evidence>
<dbReference type="AlphaFoldDB" id="A0A174I3W8"/>
<evidence type="ECO:0000313" key="1">
    <source>
        <dbReference type="EMBL" id="CUO80317.1"/>
    </source>
</evidence>
<organism evidence="1 2">
    <name type="scientific">Anaerobutyricum hallii</name>
    <dbReference type="NCBI Taxonomy" id="39488"/>
    <lineage>
        <taxon>Bacteria</taxon>
        <taxon>Bacillati</taxon>
        <taxon>Bacillota</taxon>
        <taxon>Clostridia</taxon>
        <taxon>Lachnospirales</taxon>
        <taxon>Lachnospiraceae</taxon>
        <taxon>Anaerobutyricum</taxon>
    </lineage>
</organism>
<name>A0A174I3W8_9FIRM</name>
<dbReference type="RefSeq" id="WP_055299384.1">
    <property type="nucleotide sequence ID" value="NZ_BLYK01000018.1"/>
</dbReference>
<sequence length="76" mass="8687">MIGINRKDIQAILKAGAKAKGMSTSEFKAEIQATIDNIINSSDIEEQKRFKQYFGNRIPTPEEYIYTITKKTTIKF</sequence>
<proteinExistence type="predicted"/>
<protein>
    <recommendedName>
        <fullName evidence="3">Sporulation initiation factor Spo0A C-terminal domain-containing protein</fullName>
    </recommendedName>
</protein>
<accession>A0A174I3W8</accession>